<sequence>MPPTPTPTPEARTPRVPAARGPADARSAPAPWKAPEGLGAGAARVRNAPAAVAAGSPHRLRATPCGHAPRTGPQPAADRPGGAAEPAADRPGSAAEPAAAPGGPHEAGRAVGARRPAPEAGRAARAAGRPGGRRDVRRPGGGARPGGTRPGETRPGVLRPRPPGPSAGPAVGARPRVLPPHVVFAERLLAVLTGERPVHWMLGQTIGEAYEQLIRLAPDNPLRPAGAPRRTRPVLRRCGAAPLRPGVIEAYASVVAGARVRAMAFRLEQGPDRRWRCAAVDLGPARP</sequence>
<feature type="compositionally biased region" description="Low complexity" evidence="1">
    <location>
        <begin position="41"/>
        <end position="55"/>
    </location>
</feature>
<evidence type="ECO:0000313" key="3">
    <source>
        <dbReference type="Proteomes" id="UP000654123"/>
    </source>
</evidence>
<feature type="compositionally biased region" description="Gly residues" evidence="1">
    <location>
        <begin position="139"/>
        <end position="149"/>
    </location>
</feature>
<organism evidence="2 3">
    <name type="scientific">Streptomyces roseolilacinus</name>
    <dbReference type="NCBI Taxonomy" id="66904"/>
    <lineage>
        <taxon>Bacteria</taxon>
        <taxon>Bacillati</taxon>
        <taxon>Actinomycetota</taxon>
        <taxon>Actinomycetes</taxon>
        <taxon>Kitasatosporales</taxon>
        <taxon>Streptomycetaceae</taxon>
        <taxon>Streptomyces</taxon>
    </lineage>
</organism>
<evidence type="ECO:0000313" key="2">
    <source>
        <dbReference type="EMBL" id="GGQ30400.1"/>
    </source>
</evidence>
<name>A0A918B5D9_9ACTN</name>
<feature type="compositionally biased region" description="Low complexity" evidence="1">
    <location>
        <begin position="89"/>
        <end position="128"/>
    </location>
</feature>
<accession>A0A918B5D9</accession>
<gene>
    <name evidence="2" type="ORF">GCM10010249_56270</name>
</gene>
<reference evidence="2" key="1">
    <citation type="journal article" date="2014" name="Int. J. Syst. Evol. Microbiol.">
        <title>Complete genome sequence of Corynebacterium casei LMG S-19264T (=DSM 44701T), isolated from a smear-ripened cheese.</title>
        <authorList>
            <consortium name="US DOE Joint Genome Institute (JGI-PGF)"/>
            <person name="Walter F."/>
            <person name="Albersmeier A."/>
            <person name="Kalinowski J."/>
            <person name="Ruckert C."/>
        </authorList>
    </citation>
    <scope>NUCLEOTIDE SEQUENCE</scope>
    <source>
        <strain evidence="2">JCM 4335</strain>
    </source>
</reference>
<evidence type="ECO:0000256" key="1">
    <source>
        <dbReference type="SAM" id="MobiDB-lite"/>
    </source>
</evidence>
<dbReference type="EMBL" id="BMSV01000015">
    <property type="protein sequence ID" value="GGQ30400.1"/>
    <property type="molecule type" value="Genomic_DNA"/>
</dbReference>
<dbReference type="RefSeq" id="WP_268255337.1">
    <property type="nucleotide sequence ID" value="NZ_BMSV01000015.1"/>
</dbReference>
<feature type="region of interest" description="Disordered" evidence="1">
    <location>
        <begin position="1"/>
        <end position="175"/>
    </location>
</feature>
<feature type="compositionally biased region" description="Low complexity" evidence="1">
    <location>
        <begin position="9"/>
        <end position="20"/>
    </location>
</feature>
<comment type="caution">
    <text evidence="2">The sequence shown here is derived from an EMBL/GenBank/DDBJ whole genome shotgun (WGS) entry which is preliminary data.</text>
</comment>
<dbReference type="Pfam" id="PF20060">
    <property type="entry name" value="DUF6459"/>
    <property type="match status" value="1"/>
</dbReference>
<dbReference type="InterPro" id="IPR045596">
    <property type="entry name" value="DUF6459"/>
</dbReference>
<reference evidence="2" key="2">
    <citation type="submission" date="2020-09" db="EMBL/GenBank/DDBJ databases">
        <authorList>
            <person name="Sun Q."/>
            <person name="Ohkuma M."/>
        </authorList>
    </citation>
    <scope>NUCLEOTIDE SEQUENCE</scope>
    <source>
        <strain evidence="2">JCM 4335</strain>
    </source>
</reference>
<proteinExistence type="predicted"/>
<keyword evidence="3" id="KW-1185">Reference proteome</keyword>
<dbReference type="Proteomes" id="UP000654123">
    <property type="component" value="Unassembled WGS sequence"/>
</dbReference>
<protein>
    <submittedName>
        <fullName evidence="2">Uncharacterized protein</fullName>
    </submittedName>
</protein>
<dbReference type="AlphaFoldDB" id="A0A918B5D9"/>